<dbReference type="GO" id="GO:0032259">
    <property type="term" value="P:methylation"/>
    <property type="evidence" value="ECO:0007669"/>
    <property type="project" value="UniProtKB-KW"/>
</dbReference>
<organism evidence="5 6">
    <name type="scientific">Penicillium italicum</name>
    <name type="common">Blue mold</name>
    <dbReference type="NCBI Taxonomy" id="40296"/>
    <lineage>
        <taxon>Eukaryota</taxon>
        <taxon>Fungi</taxon>
        <taxon>Dikarya</taxon>
        <taxon>Ascomycota</taxon>
        <taxon>Pezizomycotina</taxon>
        <taxon>Eurotiomycetes</taxon>
        <taxon>Eurotiomycetidae</taxon>
        <taxon>Eurotiales</taxon>
        <taxon>Aspergillaceae</taxon>
        <taxon>Penicillium</taxon>
    </lineage>
</organism>
<keyword evidence="1 5" id="KW-0489">Methyltransferase</keyword>
<dbReference type="HOGENOM" id="CLU_067676_1_1_1"/>
<dbReference type="SUPFAM" id="SSF53335">
    <property type="entry name" value="S-adenosyl-L-methionine-dependent methyltransferases"/>
    <property type="match status" value="1"/>
</dbReference>
<dbReference type="OMA" id="PYDMIFI"/>
<keyword evidence="6" id="KW-1185">Reference proteome</keyword>
<dbReference type="AlphaFoldDB" id="A0A0A2K8F3"/>
<sequence>MDVIFTLLSNALSSVWSTKSSPVAESMIDSSIHGSRVSYPKESVPALYPNEKIGERVTSYAETHSSTLPRHIVNYHTTIQKTQPGTANYMIHMSEAQALVFLAKTVGAKRVLEVGVYVGLSMLAWSHAVGPDGKVTGLEFDPHFSAMAEKSFSDHGVENAEVILATLAPSEPYDIIFIDAQKSGYPFYLDTILKQSQPGMSHRLLRPGGLIIGDNVLRCGFVADDSTDNPWRNFDFGRHRPQYWKSQDVKSLRAFNTGLAGSERLENWLCPLWDGVNISRLID</sequence>
<dbReference type="Pfam" id="PF01596">
    <property type="entry name" value="Methyltransf_3"/>
    <property type="match status" value="1"/>
</dbReference>
<evidence type="ECO:0000313" key="6">
    <source>
        <dbReference type="Proteomes" id="UP000030104"/>
    </source>
</evidence>
<dbReference type="Gene3D" id="3.40.50.150">
    <property type="entry name" value="Vaccinia Virus protein VP39"/>
    <property type="match status" value="1"/>
</dbReference>
<keyword evidence="2 5" id="KW-0808">Transferase</keyword>
<gene>
    <name evidence="5" type="ORF">PITC_087230</name>
</gene>
<dbReference type="CDD" id="cd02440">
    <property type="entry name" value="AdoMet_MTases"/>
    <property type="match status" value="1"/>
</dbReference>
<evidence type="ECO:0000256" key="4">
    <source>
        <dbReference type="ARBA" id="ARBA00023453"/>
    </source>
</evidence>
<evidence type="ECO:0000256" key="2">
    <source>
        <dbReference type="ARBA" id="ARBA00022679"/>
    </source>
</evidence>
<keyword evidence="3" id="KW-0949">S-adenosyl-L-methionine</keyword>
<dbReference type="PANTHER" id="PTHR10509:SF14">
    <property type="entry name" value="CAFFEOYL-COA O-METHYLTRANSFERASE 3-RELATED"/>
    <property type="match status" value="1"/>
</dbReference>
<comment type="similarity">
    <text evidence="4">Belongs to the class I-like SAM-binding methyltransferase superfamily. Cation-dependent O-methyltransferase family.</text>
</comment>
<dbReference type="Proteomes" id="UP000030104">
    <property type="component" value="Unassembled WGS sequence"/>
</dbReference>
<reference evidence="5 6" key="1">
    <citation type="journal article" date="2015" name="Mol. Plant Microbe Interact.">
        <title>Genome, transcriptome, and functional analyses of Penicillium expansum provide new insights into secondary metabolism and pathogenicity.</title>
        <authorList>
            <person name="Ballester A.R."/>
            <person name="Marcet-Houben M."/>
            <person name="Levin E."/>
            <person name="Sela N."/>
            <person name="Selma-Lazaro C."/>
            <person name="Carmona L."/>
            <person name="Wisniewski M."/>
            <person name="Droby S."/>
            <person name="Gonzalez-Candelas L."/>
            <person name="Gabaldon T."/>
        </authorList>
    </citation>
    <scope>NUCLEOTIDE SEQUENCE [LARGE SCALE GENOMIC DNA]</scope>
    <source>
        <strain evidence="5 6">PHI-1</strain>
    </source>
</reference>
<dbReference type="GO" id="GO:0008757">
    <property type="term" value="F:S-adenosylmethionine-dependent methyltransferase activity"/>
    <property type="evidence" value="ECO:0007669"/>
    <property type="project" value="TreeGrafter"/>
</dbReference>
<proteinExistence type="inferred from homology"/>
<dbReference type="PhylomeDB" id="A0A0A2K8F3"/>
<dbReference type="InterPro" id="IPR029063">
    <property type="entry name" value="SAM-dependent_MTases_sf"/>
</dbReference>
<dbReference type="EMBL" id="JQGA01001603">
    <property type="protein sequence ID" value="KGO64137.1"/>
    <property type="molecule type" value="Genomic_DNA"/>
</dbReference>
<dbReference type="InterPro" id="IPR002935">
    <property type="entry name" value="SAM_O-MeTrfase"/>
</dbReference>
<evidence type="ECO:0000256" key="1">
    <source>
        <dbReference type="ARBA" id="ARBA00022603"/>
    </source>
</evidence>
<name>A0A0A2K8F3_PENIT</name>
<dbReference type="PROSITE" id="PS51682">
    <property type="entry name" value="SAM_OMT_I"/>
    <property type="match status" value="1"/>
</dbReference>
<accession>A0A0A2K8F3</accession>
<dbReference type="STRING" id="40296.A0A0A2K8F3"/>
<dbReference type="PANTHER" id="PTHR10509">
    <property type="entry name" value="O-METHYLTRANSFERASE-RELATED"/>
    <property type="match status" value="1"/>
</dbReference>
<dbReference type="GO" id="GO:0008171">
    <property type="term" value="F:O-methyltransferase activity"/>
    <property type="evidence" value="ECO:0007669"/>
    <property type="project" value="InterPro"/>
</dbReference>
<comment type="caution">
    <text evidence="5">The sequence shown here is derived from an EMBL/GenBank/DDBJ whole genome shotgun (WGS) entry which is preliminary data.</text>
</comment>
<protein>
    <submittedName>
        <fullName evidence="5">O-methyltransferase, family 3</fullName>
    </submittedName>
</protein>
<dbReference type="OrthoDB" id="10251242at2759"/>
<dbReference type="InterPro" id="IPR050362">
    <property type="entry name" value="Cation-dep_OMT"/>
</dbReference>
<evidence type="ECO:0000313" key="5">
    <source>
        <dbReference type="EMBL" id="KGO64137.1"/>
    </source>
</evidence>
<evidence type="ECO:0000256" key="3">
    <source>
        <dbReference type="ARBA" id="ARBA00022691"/>
    </source>
</evidence>